<keyword evidence="1" id="KW-0472">Membrane</keyword>
<feature type="transmembrane region" description="Helical" evidence="1">
    <location>
        <begin position="63"/>
        <end position="81"/>
    </location>
</feature>
<sequence length="138" mass="15131">MRHESDKQPGDFRPPGDAPRVIDQGSVWILVAAPTIWAVHFVASYVIAAVWCAKVGPSLVEPRWIIALLGLIGIALIVWLGRIAMRRYGGIFLVFEEITDSSERGRDRFIGHVSLLLCVLSAAAILFTVIPGMVFSTC</sequence>
<name>A0A1U7D331_9RHOB</name>
<keyword evidence="1" id="KW-1133">Transmembrane helix</keyword>
<evidence type="ECO:0000313" key="2">
    <source>
        <dbReference type="EMBL" id="APX22574.1"/>
    </source>
</evidence>
<dbReference type="RefSeq" id="WP_017467835.1">
    <property type="nucleotide sequence ID" value="NZ_BMEW01000004.1"/>
</dbReference>
<keyword evidence="3" id="KW-1185">Reference proteome</keyword>
<feature type="transmembrane region" description="Helical" evidence="1">
    <location>
        <begin position="27"/>
        <end position="51"/>
    </location>
</feature>
<dbReference type="KEGG" id="tpro:Ga0080559_TMP1778"/>
<dbReference type="EMBL" id="CP014796">
    <property type="protein sequence ID" value="APX22574.1"/>
    <property type="molecule type" value="Genomic_DNA"/>
</dbReference>
<dbReference type="OrthoDB" id="7264282at2"/>
<dbReference type="Proteomes" id="UP000186559">
    <property type="component" value="Chromosome"/>
</dbReference>
<accession>A0A1U7D331</accession>
<evidence type="ECO:0000256" key="1">
    <source>
        <dbReference type="SAM" id="Phobius"/>
    </source>
</evidence>
<feature type="transmembrane region" description="Helical" evidence="1">
    <location>
        <begin position="113"/>
        <end position="135"/>
    </location>
</feature>
<protein>
    <submittedName>
        <fullName evidence="2">Uncharacterized protein</fullName>
    </submittedName>
</protein>
<organism evidence="2 3">
    <name type="scientific">Salipiger profundus</name>
    <dbReference type="NCBI Taxonomy" id="1229727"/>
    <lineage>
        <taxon>Bacteria</taxon>
        <taxon>Pseudomonadati</taxon>
        <taxon>Pseudomonadota</taxon>
        <taxon>Alphaproteobacteria</taxon>
        <taxon>Rhodobacterales</taxon>
        <taxon>Roseobacteraceae</taxon>
        <taxon>Salipiger</taxon>
    </lineage>
</organism>
<keyword evidence="1" id="KW-0812">Transmembrane</keyword>
<gene>
    <name evidence="2" type="ORF">Ga0080559_TMP1778</name>
</gene>
<proteinExistence type="predicted"/>
<reference evidence="2 3" key="1">
    <citation type="submission" date="2016-03" db="EMBL/GenBank/DDBJ databases">
        <title>Deep-sea bacteria in the southern Pacific.</title>
        <authorList>
            <person name="Tang K."/>
        </authorList>
    </citation>
    <scope>NUCLEOTIDE SEQUENCE [LARGE SCALE GENOMIC DNA]</scope>
    <source>
        <strain evidence="2 3">JLT2016</strain>
    </source>
</reference>
<dbReference type="STRING" id="1229727.Ga0080559_TMP1778"/>
<evidence type="ECO:0000313" key="3">
    <source>
        <dbReference type="Proteomes" id="UP000186559"/>
    </source>
</evidence>
<dbReference type="AlphaFoldDB" id="A0A1U7D331"/>